<evidence type="ECO:0000256" key="1">
    <source>
        <dbReference type="SAM" id="MobiDB-lite"/>
    </source>
</evidence>
<protein>
    <submittedName>
        <fullName evidence="3">Uncharacterized protein</fullName>
    </submittedName>
</protein>
<dbReference type="EMBL" id="QZWG01000018">
    <property type="protein sequence ID" value="RZB51453.1"/>
    <property type="molecule type" value="Genomic_DNA"/>
</dbReference>
<dbReference type="AlphaFoldDB" id="A0A445FRG9"/>
<sequence>MHKPTILATSNTKEMAGFPPVEIGTRGTVGSLLMQEIEYYSRQEFNSQDWSQKNKSQTINMGSSVSTNSRPTTVSRVESTKKKQSSKLLPKMCSVVDVSDNRLIWFKMLLLLLLLLLLASNDFLGCGRFGVALPLETEIRGLLVEDTSWCGTEDI</sequence>
<evidence type="ECO:0000313" key="4">
    <source>
        <dbReference type="Proteomes" id="UP000289340"/>
    </source>
</evidence>
<gene>
    <name evidence="3" type="ORF">D0Y65_048042</name>
</gene>
<reference evidence="3 4" key="1">
    <citation type="submission" date="2018-09" db="EMBL/GenBank/DDBJ databases">
        <title>A high-quality reference genome of wild soybean provides a powerful tool to mine soybean genomes.</title>
        <authorList>
            <person name="Xie M."/>
            <person name="Chung C.Y.L."/>
            <person name="Li M.-W."/>
            <person name="Wong F.-L."/>
            <person name="Chan T.-F."/>
            <person name="Lam H.-M."/>
        </authorList>
    </citation>
    <scope>NUCLEOTIDE SEQUENCE [LARGE SCALE GENOMIC DNA]</scope>
    <source>
        <strain evidence="4">cv. W05</strain>
        <tissue evidence="3">Hypocotyl of etiolated seedlings</tissue>
    </source>
</reference>
<comment type="caution">
    <text evidence="3">The sequence shown here is derived from an EMBL/GenBank/DDBJ whole genome shotgun (WGS) entry which is preliminary data.</text>
</comment>
<name>A0A445FRG9_GLYSO</name>
<dbReference type="PANTHER" id="PTHR35131:SF2">
    <property type="entry name" value="GAG-POL POLYPROTEIN"/>
    <property type="match status" value="1"/>
</dbReference>
<proteinExistence type="predicted"/>
<evidence type="ECO:0000313" key="3">
    <source>
        <dbReference type="EMBL" id="RZB51453.1"/>
    </source>
</evidence>
<keyword evidence="2" id="KW-0472">Membrane</keyword>
<dbReference type="Proteomes" id="UP000289340">
    <property type="component" value="Chromosome 18"/>
</dbReference>
<feature type="region of interest" description="Disordered" evidence="1">
    <location>
        <begin position="50"/>
        <end position="81"/>
    </location>
</feature>
<dbReference type="PANTHER" id="PTHR35131">
    <property type="entry name" value="EXPRESSED PROTEIN"/>
    <property type="match status" value="1"/>
</dbReference>
<organism evidence="3 4">
    <name type="scientific">Glycine soja</name>
    <name type="common">Wild soybean</name>
    <dbReference type="NCBI Taxonomy" id="3848"/>
    <lineage>
        <taxon>Eukaryota</taxon>
        <taxon>Viridiplantae</taxon>
        <taxon>Streptophyta</taxon>
        <taxon>Embryophyta</taxon>
        <taxon>Tracheophyta</taxon>
        <taxon>Spermatophyta</taxon>
        <taxon>Magnoliopsida</taxon>
        <taxon>eudicotyledons</taxon>
        <taxon>Gunneridae</taxon>
        <taxon>Pentapetalae</taxon>
        <taxon>rosids</taxon>
        <taxon>fabids</taxon>
        <taxon>Fabales</taxon>
        <taxon>Fabaceae</taxon>
        <taxon>Papilionoideae</taxon>
        <taxon>50 kb inversion clade</taxon>
        <taxon>NPAAA clade</taxon>
        <taxon>indigoferoid/millettioid clade</taxon>
        <taxon>Phaseoleae</taxon>
        <taxon>Glycine</taxon>
        <taxon>Glycine subgen. Soja</taxon>
    </lineage>
</organism>
<keyword evidence="2" id="KW-1133">Transmembrane helix</keyword>
<keyword evidence="2" id="KW-0812">Transmembrane</keyword>
<evidence type="ECO:0000256" key="2">
    <source>
        <dbReference type="SAM" id="Phobius"/>
    </source>
</evidence>
<feature type="compositionally biased region" description="Polar residues" evidence="1">
    <location>
        <begin position="50"/>
        <end position="77"/>
    </location>
</feature>
<accession>A0A445FRG9</accession>
<feature type="transmembrane region" description="Helical" evidence="2">
    <location>
        <begin position="104"/>
        <end position="124"/>
    </location>
</feature>
<keyword evidence="4" id="KW-1185">Reference proteome</keyword>